<gene>
    <name evidence="1" type="ORF">QG37_05793</name>
</gene>
<dbReference type="VEuPathDB" id="FungiDB:QG37_05793"/>
<dbReference type="VEuPathDB" id="FungiDB:CJI97_001813"/>
<protein>
    <recommendedName>
        <fullName evidence="3">PCI domain-containing protein</fullName>
    </recommendedName>
</protein>
<evidence type="ECO:0008006" key="3">
    <source>
        <dbReference type="Google" id="ProtNLM"/>
    </source>
</evidence>
<reference evidence="2" key="1">
    <citation type="journal article" date="2015" name="BMC Genomics">
        <title>Draft genome of a commonly misdiagnosed multidrug resistant pathogen Candida auris.</title>
        <authorList>
            <person name="Chatterjee S."/>
            <person name="Alampalli S.V."/>
            <person name="Nageshan R.K."/>
            <person name="Chettiar S.T."/>
            <person name="Joshi S."/>
            <person name="Tatu U.S."/>
        </authorList>
    </citation>
    <scope>NUCLEOTIDE SEQUENCE [LARGE SCALE GENOMIC DNA]</scope>
    <source>
        <strain evidence="2">6684</strain>
    </source>
</reference>
<sequence length="467" mass="53513">MDIDFLKVHFLAARFERPEAFSQSELTDIASKALHIMDIYQSLHPAYPLLQAQLKAACHPDAERFLSEWVRKVELNAPKTSYLVEMDDGLNSDKHKIVDEFKQVFAVLLIQCDFRMIQFYLAKLENIASFPLLVTNHEAFAENRYFEYLFYQLLAMIFGTRWFVESKSPRKETEESLDGPAEPRTIQSIDKKNGNYYTRHAFLFKSLDEKPEAVVKSLQPELDYYKLNKWLITLIKFTQGSFGAFVEEFERLQEHIQVLDSLGLVSEALCMYALASIATKPFNQLNMNLNEALVDAFTSDNGGLENEVYEVLRILASGEFHAAKQAILDPSLLDKLYAHIGFALPEDKDTFFERLCRLIDQKAFLLILSITKRILRQKILTMLGYSSENIAIYNDVSNKLLLLISALNLGESKIVYEDATDLFLHKPLSDAERQDMLQNGVSQLVGDVRAEASATMLKSVLIRKHYD</sequence>
<dbReference type="Proteomes" id="UP000037122">
    <property type="component" value="Unassembled WGS sequence"/>
</dbReference>
<evidence type="ECO:0000313" key="2">
    <source>
        <dbReference type="Proteomes" id="UP000037122"/>
    </source>
</evidence>
<dbReference type="AlphaFoldDB" id="A0A0L0NTC3"/>
<organism evidence="1 2">
    <name type="scientific">Candidozyma auris</name>
    <name type="common">Yeast</name>
    <name type="synonym">Candida auris</name>
    <dbReference type="NCBI Taxonomy" id="498019"/>
    <lineage>
        <taxon>Eukaryota</taxon>
        <taxon>Fungi</taxon>
        <taxon>Dikarya</taxon>
        <taxon>Ascomycota</taxon>
        <taxon>Saccharomycotina</taxon>
        <taxon>Pichiomycetes</taxon>
        <taxon>Metschnikowiaceae</taxon>
        <taxon>Candidozyma</taxon>
    </lineage>
</organism>
<evidence type="ECO:0000313" key="1">
    <source>
        <dbReference type="EMBL" id="KND97411.1"/>
    </source>
</evidence>
<accession>A0A0L0NTC3</accession>
<name>A0A0L0NTC3_CANAR</name>
<comment type="caution">
    <text evidence="1">The sequence shown here is derived from an EMBL/GenBank/DDBJ whole genome shotgun (WGS) entry which is preliminary data.</text>
</comment>
<dbReference type="VEuPathDB" id="FungiDB:CJJ07_003475"/>
<dbReference type="EMBL" id="LGST01000041">
    <property type="protein sequence ID" value="KND97411.1"/>
    <property type="molecule type" value="Genomic_DNA"/>
</dbReference>
<proteinExistence type="predicted"/>
<dbReference type="VEuPathDB" id="FungiDB:CJJ09_005359"/>
<dbReference type="VEuPathDB" id="FungiDB:B9J08_002270"/>
<dbReference type="VEuPathDB" id="FungiDB:CJI96_0004243"/>